<organism evidence="1">
    <name type="scientific">Myoviridae sp. ctaNG1</name>
    <dbReference type="NCBI Taxonomy" id="2825132"/>
    <lineage>
        <taxon>Viruses</taxon>
        <taxon>Duplodnaviria</taxon>
        <taxon>Heunggongvirae</taxon>
        <taxon>Uroviricota</taxon>
        <taxon>Caudoviricetes</taxon>
    </lineage>
</organism>
<proteinExistence type="predicted"/>
<accession>A0A8S5PAC9</accession>
<protein>
    <submittedName>
        <fullName evidence="1">Uncharacterized protein</fullName>
    </submittedName>
</protein>
<name>A0A8S5PAC9_9CAUD</name>
<reference evidence="1" key="1">
    <citation type="journal article" date="2021" name="Proc. Natl. Acad. Sci. U.S.A.">
        <title>A Catalog of Tens of Thousands of Viruses from Human Metagenomes Reveals Hidden Associations with Chronic Diseases.</title>
        <authorList>
            <person name="Tisza M.J."/>
            <person name="Buck C.B."/>
        </authorList>
    </citation>
    <scope>NUCLEOTIDE SEQUENCE</scope>
    <source>
        <strain evidence="1">CtaNG1</strain>
    </source>
</reference>
<evidence type="ECO:0000313" key="1">
    <source>
        <dbReference type="EMBL" id="DAE03403.1"/>
    </source>
</evidence>
<sequence length="43" mass="5331">MFTYAYMRVQIKAVKGVFFLKTLCFDIYQYIMLTMLTNLYEYR</sequence>
<dbReference type="EMBL" id="BK015365">
    <property type="protein sequence ID" value="DAE03403.1"/>
    <property type="molecule type" value="Genomic_DNA"/>
</dbReference>